<dbReference type="Proteomes" id="UP001283361">
    <property type="component" value="Unassembled WGS sequence"/>
</dbReference>
<organism evidence="1 2">
    <name type="scientific">Elysia crispata</name>
    <name type="common">lettuce slug</name>
    <dbReference type="NCBI Taxonomy" id="231223"/>
    <lineage>
        <taxon>Eukaryota</taxon>
        <taxon>Metazoa</taxon>
        <taxon>Spiralia</taxon>
        <taxon>Lophotrochozoa</taxon>
        <taxon>Mollusca</taxon>
        <taxon>Gastropoda</taxon>
        <taxon>Heterobranchia</taxon>
        <taxon>Euthyneura</taxon>
        <taxon>Panpulmonata</taxon>
        <taxon>Sacoglossa</taxon>
        <taxon>Placobranchoidea</taxon>
        <taxon>Plakobranchidae</taxon>
        <taxon>Elysia</taxon>
    </lineage>
</organism>
<gene>
    <name evidence="1" type="ORF">RRG08_014616</name>
</gene>
<dbReference type="AlphaFoldDB" id="A0AAE1D459"/>
<evidence type="ECO:0000313" key="1">
    <source>
        <dbReference type="EMBL" id="KAK3755650.1"/>
    </source>
</evidence>
<comment type="caution">
    <text evidence="1">The sequence shown here is derived from an EMBL/GenBank/DDBJ whole genome shotgun (WGS) entry which is preliminary data.</text>
</comment>
<dbReference type="EMBL" id="JAWDGP010005592">
    <property type="protein sequence ID" value="KAK3755650.1"/>
    <property type="molecule type" value="Genomic_DNA"/>
</dbReference>
<keyword evidence="2" id="KW-1185">Reference proteome</keyword>
<reference evidence="1" key="1">
    <citation type="journal article" date="2023" name="G3 (Bethesda)">
        <title>A reference genome for the long-term kleptoplast-retaining sea slug Elysia crispata morphotype clarki.</title>
        <authorList>
            <person name="Eastman K.E."/>
            <person name="Pendleton A.L."/>
            <person name="Shaikh M.A."/>
            <person name="Suttiyut T."/>
            <person name="Ogas R."/>
            <person name="Tomko P."/>
            <person name="Gavelis G."/>
            <person name="Widhalm J.R."/>
            <person name="Wisecaver J.H."/>
        </authorList>
    </citation>
    <scope>NUCLEOTIDE SEQUENCE</scope>
    <source>
        <strain evidence="1">ECLA1</strain>
    </source>
</reference>
<accession>A0AAE1D459</accession>
<evidence type="ECO:0000313" key="2">
    <source>
        <dbReference type="Proteomes" id="UP001283361"/>
    </source>
</evidence>
<proteinExistence type="predicted"/>
<sequence length="188" mass="20686">MAVDLQYYRSQTPPSLMWRASALTYGRRSPVLPVQAPPCRMREIRATTIWVFPAPWAAAKSKSIIGPYRVTIRRSPNFRSTAVNIDATTGDLTSVPDITWPRSGYHMAKLDFCFSGVGSGYHMAKLDFCFSGVGSGHHMAKLDFCFSGVGSGYHMAKLDFCFSGVGSEHHMAKLDFCFPGVGFLDLAS</sequence>
<protein>
    <submittedName>
        <fullName evidence="1">Uncharacterized protein</fullName>
    </submittedName>
</protein>
<name>A0AAE1D459_9GAST</name>